<dbReference type="GO" id="GO:0015293">
    <property type="term" value="F:symporter activity"/>
    <property type="evidence" value="ECO:0007669"/>
    <property type="project" value="InterPro"/>
</dbReference>
<proteinExistence type="predicted"/>
<feature type="transmembrane region" description="Helical" evidence="1">
    <location>
        <begin position="96"/>
        <end position="119"/>
    </location>
</feature>
<evidence type="ECO:0000313" key="2">
    <source>
        <dbReference type="EMBL" id="AHF24560.1"/>
    </source>
</evidence>
<dbReference type="SUPFAM" id="SSF103473">
    <property type="entry name" value="MFS general substrate transporter"/>
    <property type="match status" value="1"/>
</dbReference>
<protein>
    <submittedName>
        <fullName evidence="2">Putative transporter</fullName>
    </submittedName>
</protein>
<dbReference type="EMBL" id="KC246797">
    <property type="protein sequence ID" value="AHF24560.1"/>
    <property type="molecule type" value="Genomic_DNA"/>
</dbReference>
<dbReference type="Pfam" id="PF13347">
    <property type="entry name" value="MFS_2"/>
    <property type="match status" value="1"/>
</dbReference>
<dbReference type="PANTHER" id="PTHR11328:SF24">
    <property type="entry name" value="MAJOR FACILITATOR SUPERFAMILY (MFS) PROFILE DOMAIN-CONTAINING PROTEIN"/>
    <property type="match status" value="1"/>
</dbReference>
<reference evidence="2" key="1">
    <citation type="journal article" date="2013" name="PLoS ONE">
        <title>Metagenomic insights into the carbohydrate-active enzymes carried by the microorganisms adhering to solid digesta in the rumen of cows.</title>
        <authorList>
            <person name="Wang L."/>
            <person name="Hatem A."/>
            <person name="Catalyurek U.V."/>
            <person name="Morrison M."/>
            <person name="Yu Z."/>
        </authorList>
    </citation>
    <scope>NUCLEOTIDE SEQUENCE</scope>
</reference>
<feature type="transmembrane region" description="Helical" evidence="1">
    <location>
        <begin position="125"/>
        <end position="146"/>
    </location>
</feature>
<dbReference type="InterPro" id="IPR039672">
    <property type="entry name" value="MFS_2"/>
</dbReference>
<keyword evidence="1" id="KW-1133">Transmembrane helix</keyword>
<organism evidence="2">
    <name type="scientific">uncultured bacterium Contig248</name>
    <dbReference type="NCBI Taxonomy" id="1393544"/>
    <lineage>
        <taxon>Bacteria</taxon>
        <taxon>environmental samples</taxon>
    </lineage>
</organism>
<accession>W0FNH6</accession>
<feature type="non-terminal residue" evidence="2">
    <location>
        <position position="234"/>
    </location>
</feature>
<dbReference type="GO" id="GO:0008643">
    <property type="term" value="P:carbohydrate transport"/>
    <property type="evidence" value="ECO:0007669"/>
    <property type="project" value="InterPro"/>
</dbReference>
<dbReference type="AlphaFoldDB" id="W0FNH6"/>
<evidence type="ECO:0000256" key="1">
    <source>
        <dbReference type="SAM" id="Phobius"/>
    </source>
</evidence>
<dbReference type="InterPro" id="IPR036259">
    <property type="entry name" value="MFS_trans_sf"/>
</dbReference>
<feature type="transmembrane region" description="Helical" evidence="1">
    <location>
        <begin position="26"/>
        <end position="43"/>
    </location>
</feature>
<dbReference type="Gene3D" id="1.20.1250.20">
    <property type="entry name" value="MFS general substrate transporter like domains"/>
    <property type="match status" value="1"/>
</dbReference>
<dbReference type="GO" id="GO:0005886">
    <property type="term" value="C:plasma membrane"/>
    <property type="evidence" value="ECO:0007669"/>
    <property type="project" value="TreeGrafter"/>
</dbReference>
<keyword evidence="1" id="KW-0472">Membrane</keyword>
<name>W0FNH6_9BACT</name>
<dbReference type="PANTHER" id="PTHR11328">
    <property type="entry name" value="MAJOR FACILITATOR SUPERFAMILY DOMAIN-CONTAINING PROTEIN"/>
    <property type="match status" value="1"/>
</dbReference>
<feature type="transmembrane region" description="Helical" evidence="1">
    <location>
        <begin position="167"/>
        <end position="189"/>
    </location>
</feature>
<sequence length="234" mass="26534">MPKEHLNAKIFDSRIRSGKVTLPERLLGFFLGPVSVLLMNSILNNYLNVYYTDVVHLGDVWNGWFLTSFPIVVKLIDALTYILMGRIMSRFYSRQGVARPWILLSAPLLCISMVLLFAVPAAKPAVVAIWVFLSYNLFYSIAYTAYNSAHTLMVPLATSDREERSKLSVFTNMQTMLSGALVAVLFPTLIVPRLGVNKVSWVTLMTVIAAVALPLISFEYFFTRERVTEENRRR</sequence>
<feature type="transmembrane region" description="Helical" evidence="1">
    <location>
        <begin position="201"/>
        <end position="222"/>
    </location>
</feature>
<feature type="transmembrane region" description="Helical" evidence="1">
    <location>
        <begin position="63"/>
        <end position="84"/>
    </location>
</feature>
<keyword evidence="1" id="KW-0812">Transmembrane</keyword>